<organism evidence="1 2">
    <name type="scientific">Pseudofulvibacter geojedonensis</name>
    <dbReference type="NCBI Taxonomy" id="1123758"/>
    <lineage>
        <taxon>Bacteria</taxon>
        <taxon>Pseudomonadati</taxon>
        <taxon>Bacteroidota</taxon>
        <taxon>Flavobacteriia</taxon>
        <taxon>Flavobacteriales</taxon>
        <taxon>Flavobacteriaceae</taxon>
        <taxon>Pseudofulvibacter</taxon>
    </lineage>
</organism>
<dbReference type="InterPro" id="IPR009078">
    <property type="entry name" value="Ferritin-like_SF"/>
</dbReference>
<dbReference type="InterPro" id="IPR012348">
    <property type="entry name" value="RNR-like"/>
</dbReference>
<keyword evidence="2" id="KW-1185">Reference proteome</keyword>
<reference evidence="2" key="1">
    <citation type="journal article" date="2019" name="Int. J. Syst. Evol. Microbiol.">
        <title>The Global Catalogue of Microorganisms (GCM) 10K type strain sequencing project: providing services to taxonomists for standard genome sequencing and annotation.</title>
        <authorList>
            <consortium name="The Broad Institute Genomics Platform"/>
            <consortium name="The Broad Institute Genome Sequencing Center for Infectious Disease"/>
            <person name="Wu L."/>
            <person name="Ma J."/>
        </authorList>
    </citation>
    <scope>NUCLEOTIDE SEQUENCE [LARGE SCALE GENOMIC DNA]</scope>
    <source>
        <strain evidence="2">CCUG 62114</strain>
    </source>
</reference>
<evidence type="ECO:0000313" key="1">
    <source>
        <dbReference type="EMBL" id="MFD0963076.1"/>
    </source>
</evidence>
<dbReference type="SUPFAM" id="SSF47240">
    <property type="entry name" value="Ferritin-like"/>
    <property type="match status" value="1"/>
</dbReference>
<evidence type="ECO:0000313" key="2">
    <source>
        <dbReference type="Proteomes" id="UP001596997"/>
    </source>
</evidence>
<dbReference type="Proteomes" id="UP001596997">
    <property type="component" value="Unassembled WGS sequence"/>
</dbReference>
<dbReference type="InterPro" id="IPR025859">
    <property type="entry name" value="AurF/CmlI"/>
</dbReference>
<dbReference type="RefSeq" id="WP_377713412.1">
    <property type="nucleotide sequence ID" value="NZ_JBHTJM010000003.1"/>
</dbReference>
<proteinExistence type="predicted"/>
<dbReference type="Pfam" id="PF11583">
    <property type="entry name" value="AurF"/>
    <property type="match status" value="1"/>
</dbReference>
<sequence>MKELVLSESADKFIKRLSKLSEKKQMNLTTSHPWDEPYNEKAWLKRKENLSIYGTKYYDLATEEELIRLAKYETGGWWAAFITFENLVTEYYMKLINHQALAQFPTVVEYMHHFCKEEIVHSMVFRKAMEHFKIEPAEVSEFIKDFYQDNASMEEFPLKAIYLTIIIEWFAENNAMLDLQNDFVSPLACAVAIEHNKEETRHIAWGKRMVSELCHQVPGFMQEAREFTPGFLRGLVDTIFGNIDILEKVNFSNPAFQDIEEFFETVLFSENKKRIDKEIMTPIFEFFVEIGIYHPDYRAYWEESRFDYIIDDILEKQKVATV</sequence>
<comment type="caution">
    <text evidence="1">The sequence shown here is derived from an EMBL/GenBank/DDBJ whole genome shotgun (WGS) entry which is preliminary data.</text>
</comment>
<dbReference type="EMBL" id="JBHTJM010000003">
    <property type="protein sequence ID" value="MFD0963076.1"/>
    <property type="molecule type" value="Genomic_DNA"/>
</dbReference>
<gene>
    <name evidence="1" type="ORF">ACFQ1O_03545</name>
</gene>
<dbReference type="Gene3D" id="1.10.620.20">
    <property type="entry name" value="Ribonucleotide Reductase, subunit A"/>
    <property type="match status" value="1"/>
</dbReference>
<protein>
    <submittedName>
        <fullName evidence="1">Diiron oxygenase</fullName>
    </submittedName>
</protein>
<accession>A0ABW3HZR2</accession>
<name>A0ABW3HZR2_9FLAO</name>